<dbReference type="Gene3D" id="2.60.40.1220">
    <property type="match status" value="1"/>
</dbReference>
<dbReference type="PANTHER" id="PTHR34820">
    <property type="entry name" value="INNER MEMBRANE PROTEIN YEBZ"/>
    <property type="match status" value="1"/>
</dbReference>
<dbReference type="Proteomes" id="UP000295719">
    <property type="component" value="Unassembled WGS sequence"/>
</dbReference>
<comment type="function">
    <text evidence="7">Involved in copper resistance.</text>
</comment>
<evidence type="ECO:0000256" key="1">
    <source>
        <dbReference type="ARBA" id="ARBA00004418"/>
    </source>
</evidence>
<accession>A0A4R3Z2J3</accession>
<dbReference type="AlphaFoldDB" id="A0A4R3Z2J3"/>
<dbReference type="GO" id="GO:0005886">
    <property type="term" value="C:plasma membrane"/>
    <property type="evidence" value="ECO:0007669"/>
    <property type="project" value="TreeGrafter"/>
</dbReference>
<evidence type="ECO:0000259" key="9">
    <source>
        <dbReference type="Pfam" id="PF04234"/>
    </source>
</evidence>
<dbReference type="EMBL" id="SMCR01000001">
    <property type="protein sequence ID" value="TCW00012.1"/>
    <property type="molecule type" value="Genomic_DNA"/>
</dbReference>
<keyword evidence="3 7" id="KW-0479">Metal-binding</keyword>
<dbReference type="InterPro" id="IPR047685">
    <property type="entry name" value="CopC-like"/>
</dbReference>
<evidence type="ECO:0000256" key="2">
    <source>
        <dbReference type="ARBA" id="ARBA00010509"/>
    </source>
</evidence>
<name>A0A4R3Z2J3_9GAMM</name>
<gene>
    <name evidence="10" type="ORF">EDC52_101355</name>
</gene>
<evidence type="ECO:0000256" key="4">
    <source>
        <dbReference type="ARBA" id="ARBA00022729"/>
    </source>
</evidence>
<evidence type="ECO:0000256" key="8">
    <source>
        <dbReference type="SAM" id="SignalP"/>
    </source>
</evidence>
<reference evidence="10 11" key="1">
    <citation type="submission" date="2019-03" db="EMBL/GenBank/DDBJ databases">
        <title>Genomic Encyclopedia of Type Strains, Phase IV (KMG-IV): sequencing the most valuable type-strain genomes for metagenomic binning, comparative biology and taxonomic classification.</title>
        <authorList>
            <person name="Goeker M."/>
        </authorList>
    </citation>
    <scope>NUCLEOTIDE SEQUENCE [LARGE SCALE GENOMIC DNA]</scope>
    <source>
        <strain evidence="10 11">DSM 19580</strain>
    </source>
</reference>
<dbReference type="GO" id="GO:0046688">
    <property type="term" value="P:response to copper ion"/>
    <property type="evidence" value="ECO:0007669"/>
    <property type="project" value="UniProtKB-UniRule"/>
</dbReference>
<dbReference type="InterPro" id="IPR014756">
    <property type="entry name" value="Ig_E-set"/>
</dbReference>
<dbReference type="SUPFAM" id="SSF81296">
    <property type="entry name" value="E set domains"/>
    <property type="match status" value="1"/>
</dbReference>
<feature type="domain" description="CopC" evidence="9">
    <location>
        <begin position="30"/>
        <end position="126"/>
    </location>
</feature>
<dbReference type="GO" id="GO:0006825">
    <property type="term" value="P:copper ion transport"/>
    <property type="evidence" value="ECO:0007669"/>
    <property type="project" value="InterPro"/>
</dbReference>
<dbReference type="InterPro" id="IPR014755">
    <property type="entry name" value="Cu-Rt/internalin_Ig-like"/>
</dbReference>
<proteinExistence type="inferred from homology"/>
<evidence type="ECO:0000256" key="5">
    <source>
        <dbReference type="ARBA" id="ARBA00022764"/>
    </source>
</evidence>
<comment type="caution">
    <text evidence="10">The sequence shown here is derived from an EMBL/GenBank/DDBJ whole genome shotgun (WGS) entry which is preliminary data.</text>
</comment>
<evidence type="ECO:0000313" key="10">
    <source>
        <dbReference type="EMBL" id="TCW00012.1"/>
    </source>
</evidence>
<evidence type="ECO:0000256" key="6">
    <source>
        <dbReference type="ARBA" id="ARBA00023008"/>
    </source>
</evidence>
<dbReference type="FunFam" id="2.60.40.1220:FF:000001">
    <property type="entry name" value="CopC domain-containing protein YobA"/>
    <property type="match status" value="1"/>
</dbReference>
<dbReference type="Pfam" id="PF04234">
    <property type="entry name" value="CopC"/>
    <property type="match status" value="1"/>
</dbReference>
<organism evidence="10 11">
    <name type="scientific">Biostraticola tofi</name>
    <dbReference type="NCBI Taxonomy" id="466109"/>
    <lineage>
        <taxon>Bacteria</taxon>
        <taxon>Pseudomonadati</taxon>
        <taxon>Pseudomonadota</taxon>
        <taxon>Gammaproteobacteria</taxon>
        <taxon>Enterobacterales</taxon>
        <taxon>Bruguierivoracaceae</taxon>
        <taxon>Biostraticola</taxon>
    </lineage>
</organism>
<comment type="subcellular location">
    <subcellularLocation>
        <location evidence="1 7">Periplasm</location>
    </subcellularLocation>
</comment>
<keyword evidence="4 7" id="KW-0732">Signal</keyword>
<feature type="signal peptide" evidence="8">
    <location>
        <begin position="1"/>
        <end position="29"/>
    </location>
</feature>
<dbReference type="GO" id="GO:0005507">
    <property type="term" value="F:copper ion binding"/>
    <property type="evidence" value="ECO:0007669"/>
    <property type="project" value="UniProtKB-UniRule"/>
</dbReference>
<dbReference type="InterPro" id="IPR007348">
    <property type="entry name" value="CopC_dom"/>
</dbReference>
<feature type="chain" id="PRO_5020649429" description="Copper resistance protein C" evidence="8">
    <location>
        <begin position="30"/>
        <end position="127"/>
    </location>
</feature>
<dbReference type="NCBIfam" id="NF033814">
    <property type="entry name" value="copper_CopC"/>
    <property type="match status" value="1"/>
</dbReference>
<keyword evidence="11" id="KW-1185">Reference proteome</keyword>
<dbReference type="NCBIfam" id="NF007636">
    <property type="entry name" value="PRK10301.1"/>
    <property type="match status" value="1"/>
</dbReference>
<evidence type="ECO:0000256" key="3">
    <source>
        <dbReference type="ARBA" id="ARBA00022723"/>
    </source>
</evidence>
<evidence type="ECO:0000313" key="11">
    <source>
        <dbReference type="Proteomes" id="UP000295719"/>
    </source>
</evidence>
<comment type="similarity">
    <text evidence="2 7">Belongs to the CopC family.</text>
</comment>
<protein>
    <recommendedName>
        <fullName evidence="7">Copper resistance protein C</fullName>
    </recommendedName>
</protein>
<dbReference type="InterPro" id="IPR032694">
    <property type="entry name" value="CopC/D"/>
</dbReference>
<keyword evidence="5 7" id="KW-0574">Periplasm</keyword>
<sequence>MMSVQRIASQVIATAMVAMSAMVAPSALAHAHLKSQYPAASAQMTAAPQALTLTFSEKIETEFSGLTLTGPDNTAVATGPIKRDPANGLQIIVPLEKPLTSGSYQVKWHVLSVDGHKTQGDYSFSVK</sequence>
<dbReference type="GO" id="GO:0042597">
    <property type="term" value="C:periplasmic space"/>
    <property type="evidence" value="ECO:0007669"/>
    <property type="project" value="UniProtKB-SubCell"/>
</dbReference>
<evidence type="ECO:0000256" key="7">
    <source>
        <dbReference type="RuleBase" id="RU369037"/>
    </source>
</evidence>
<dbReference type="PANTHER" id="PTHR34820:SF4">
    <property type="entry name" value="INNER MEMBRANE PROTEIN YEBZ"/>
    <property type="match status" value="1"/>
</dbReference>
<keyword evidence="6 7" id="KW-0186">Copper</keyword>